<organism evidence="1 2">
    <name type="scientific">Thioclava dalianensis</name>
    <dbReference type="NCBI Taxonomy" id="1185766"/>
    <lineage>
        <taxon>Bacteria</taxon>
        <taxon>Pseudomonadati</taxon>
        <taxon>Pseudomonadota</taxon>
        <taxon>Alphaproteobacteria</taxon>
        <taxon>Rhodobacterales</taxon>
        <taxon>Paracoccaceae</taxon>
        <taxon>Thioclava</taxon>
    </lineage>
</organism>
<protein>
    <recommendedName>
        <fullName evidence="3">Glycosyl transferase family 2</fullName>
    </recommendedName>
</protein>
<evidence type="ECO:0000313" key="1">
    <source>
        <dbReference type="EMBL" id="KEP69543.1"/>
    </source>
</evidence>
<evidence type="ECO:0000313" key="2">
    <source>
        <dbReference type="Proteomes" id="UP000027725"/>
    </source>
</evidence>
<sequence>MKYQGHDDYMTQDPQMPTWGVVSTIDEPSPLVAAFVAHHLAVGAREVHVFLDRPNPEAEALLDGVEGAFVHHCGEDGWARGWRNKRPARHEGRQKYNATRILDETKLDWIVHCDADEYVNLQRPLEWELQKTGPGKAWIRLEVDERCFVDGEPRASIFDGAFRRKWDGFEKEGLLFYGFRKRFLNRGVGGHIAGKPVVRAGQGYAIGVHFPLSNWDSKVNDLPYRPSYNGRLLHFDGMTPLHYLLKMLRRATTKVKGDPVPFVAPRTAQFSEAAKFADDPEILRGLWRDVQALRPYEAEELAEHGLLTRPEIAITSEVSALFGERVDLSPAAFDRALIAHEADLLARLHETFGFDPEPLMSQ</sequence>
<accession>A0A074TKL2</accession>
<dbReference type="Pfam" id="PF13704">
    <property type="entry name" value="Glyco_tranf_2_4"/>
    <property type="match status" value="1"/>
</dbReference>
<gene>
    <name evidence="1" type="ORF">DL1_03575</name>
</gene>
<proteinExistence type="predicted"/>
<reference evidence="1 2" key="1">
    <citation type="submission" date="2014-03" db="EMBL/GenBank/DDBJ databases">
        <title>The draft genome sequence of Thioclava dalianensis DLFJ1-1.</title>
        <authorList>
            <person name="Lai Q."/>
            <person name="Shao Z."/>
        </authorList>
    </citation>
    <scope>NUCLEOTIDE SEQUENCE [LARGE SCALE GENOMIC DNA]</scope>
    <source>
        <strain evidence="1 2">DLFJ1-1</strain>
    </source>
</reference>
<dbReference type="RefSeq" id="WP_051693509.1">
    <property type="nucleotide sequence ID" value="NZ_FOVB01000009.1"/>
</dbReference>
<dbReference type="AlphaFoldDB" id="A0A074TKL2"/>
<dbReference type="Proteomes" id="UP000027725">
    <property type="component" value="Unassembled WGS sequence"/>
</dbReference>
<name>A0A074TKL2_9RHOB</name>
<dbReference type="STRING" id="1185766.SAMN05216224_10964"/>
<dbReference type="EMBL" id="JHEH01000013">
    <property type="protein sequence ID" value="KEP69543.1"/>
    <property type="molecule type" value="Genomic_DNA"/>
</dbReference>
<keyword evidence="2" id="KW-1185">Reference proteome</keyword>
<dbReference type="OrthoDB" id="7203640at2"/>
<dbReference type="eggNOG" id="ENOG502Z8VQ">
    <property type="taxonomic scope" value="Bacteria"/>
</dbReference>
<comment type="caution">
    <text evidence="1">The sequence shown here is derived from an EMBL/GenBank/DDBJ whole genome shotgun (WGS) entry which is preliminary data.</text>
</comment>
<evidence type="ECO:0008006" key="3">
    <source>
        <dbReference type="Google" id="ProtNLM"/>
    </source>
</evidence>